<name>A0A0N5AQ54_9BILA</name>
<accession>A0A0N5AQ54</accession>
<proteinExistence type="predicted"/>
<protein>
    <submittedName>
        <fullName evidence="2">Uncharacterized protein</fullName>
    </submittedName>
</protein>
<dbReference type="Proteomes" id="UP000046393">
    <property type="component" value="Unplaced"/>
</dbReference>
<reference evidence="2" key="1">
    <citation type="submission" date="2017-02" db="UniProtKB">
        <authorList>
            <consortium name="WormBaseParasite"/>
        </authorList>
    </citation>
    <scope>IDENTIFICATION</scope>
</reference>
<organism evidence="1 2">
    <name type="scientific">Syphacia muris</name>
    <dbReference type="NCBI Taxonomy" id="451379"/>
    <lineage>
        <taxon>Eukaryota</taxon>
        <taxon>Metazoa</taxon>
        <taxon>Ecdysozoa</taxon>
        <taxon>Nematoda</taxon>
        <taxon>Chromadorea</taxon>
        <taxon>Rhabditida</taxon>
        <taxon>Spirurina</taxon>
        <taxon>Oxyuridomorpha</taxon>
        <taxon>Oxyuroidea</taxon>
        <taxon>Oxyuridae</taxon>
        <taxon>Syphacia</taxon>
    </lineage>
</organism>
<dbReference type="WBParaSite" id="SMUV_0000680401-mRNA-1">
    <property type="protein sequence ID" value="SMUV_0000680401-mRNA-1"/>
    <property type="gene ID" value="SMUV_0000680401"/>
</dbReference>
<dbReference type="AlphaFoldDB" id="A0A0N5AQ54"/>
<sequence length="96" mass="10381">MQYGTGSYSQCGIVDRASGASAASTSCRVRSSAAAGCSKRDGRFRAGRQQTKVPASRQCSDSACELFAGRSRSVNYRPVCVLQDFFAGKHIKLFRF</sequence>
<evidence type="ECO:0000313" key="1">
    <source>
        <dbReference type="Proteomes" id="UP000046393"/>
    </source>
</evidence>
<keyword evidence="1" id="KW-1185">Reference proteome</keyword>
<evidence type="ECO:0000313" key="2">
    <source>
        <dbReference type="WBParaSite" id="SMUV_0000680401-mRNA-1"/>
    </source>
</evidence>